<dbReference type="PROSITE" id="PS51846">
    <property type="entry name" value="CNNM"/>
    <property type="match status" value="1"/>
</dbReference>
<evidence type="ECO:0000256" key="7">
    <source>
        <dbReference type="PROSITE-ProRule" id="PRU00703"/>
    </source>
</evidence>
<keyword evidence="6 8" id="KW-0472">Membrane</keyword>
<gene>
    <name evidence="12" type="ORF">A5CBH24_05590</name>
</gene>
<accession>A0A4Y1WSY5</accession>
<feature type="transmembrane region" description="Helical" evidence="9">
    <location>
        <begin position="95"/>
        <end position="116"/>
    </location>
</feature>
<proteinExistence type="predicted"/>
<dbReference type="Gene3D" id="3.30.465.10">
    <property type="match status" value="1"/>
</dbReference>
<dbReference type="InterPro" id="IPR005170">
    <property type="entry name" value="Transptr-assoc_dom"/>
</dbReference>
<evidence type="ECO:0000256" key="3">
    <source>
        <dbReference type="ARBA" id="ARBA00022737"/>
    </source>
</evidence>
<dbReference type="SUPFAM" id="SSF54631">
    <property type="entry name" value="CBS-domain pair"/>
    <property type="match status" value="1"/>
</dbReference>
<evidence type="ECO:0000313" key="13">
    <source>
        <dbReference type="Proteomes" id="UP000318946"/>
    </source>
</evidence>
<dbReference type="SUPFAM" id="SSF56176">
    <property type="entry name" value="FAD-binding/transporter-associated domain-like"/>
    <property type="match status" value="1"/>
</dbReference>
<keyword evidence="4 8" id="KW-1133">Transmembrane helix</keyword>
<dbReference type="Pfam" id="PF00571">
    <property type="entry name" value="CBS"/>
    <property type="match status" value="2"/>
</dbReference>
<dbReference type="RefSeq" id="WP_141412142.1">
    <property type="nucleotide sequence ID" value="NZ_AP019735.1"/>
</dbReference>
<dbReference type="EMBL" id="AP019735">
    <property type="protein sequence ID" value="BBL03246.1"/>
    <property type="molecule type" value="Genomic_DNA"/>
</dbReference>
<evidence type="ECO:0000256" key="2">
    <source>
        <dbReference type="ARBA" id="ARBA00022692"/>
    </source>
</evidence>
<dbReference type="CDD" id="cd04590">
    <property type="entry name" value="CBS_pair_CorC_HlyC_assoc"/>
    <property type="match status" value="1"/>
</dbReference>
<dbReference type="InterPro" id="IPR044751">
    <property type="entry name" value="Ion_transp-like_CBS"/>
</dbReference>
<dbReference type="GO" id="GO:0050660">
    <property type="term" value="F:flavin adenine dinucleotide binding"/>
    <property type="evidence" value="ECO:0007669"/>
    <property type="project" value="InterPro"/>
</dbReference>
<evidence type="ECO:0000256" key="6">
    <source>
        <dbReference type="ARBA" id="ARBA00023136"/>
    </source>
</evidence>
<name>A0A4Y1WSY5_9BACT</name>
<keyword evidence="5 7" id="KW-0129">CBS domain</keyword>
<reference evidence="13" key="1">
    <citation type="submission" date="2019-06" db="EMBL/GenBank/DDBJ databases">
        <title>Alistipes onderdonkii subsp. vulgaris subsp. nov., Alistipes dispar sp. nov. and Alistipes communis sp. nov., isolated from human faeces, and creation of Alistipes onderdonkii subsp. onderdonkii subsp. nov.</title>
        <authorList>
            <person name="Sakamoto M."/>
            <person name="Ikeyama N."/>
            <person name="Ogata Y."/>
            <person name="Suda W."/>
            <person name="Iino T."/>
            <person name="Hattori M."/>
            <person name="Ohkuma M."/>
        </authorList>
    </citation>
    <scope>NUCLEOTIDE SEQUENCE [LARGE SCALE GENOMIC DNA]</scope>
    <source>
        <strain evidence="13">5CBH24</strain>
    </source>
</reference>
<feature type="domain" description="CBS" evidence="10">
    <location>
        <begin position="271"/>
        <end position="334"/>
    </location>
</feature>
<sequence>MTVSVILILVMLLLSAFFSGMEIAFVSKNRLKLEIDRKQSGLLDFVAKVFERHPGQYITSILVGNNIALVVYSLYMSSLLRALAALAGWDAVAQGGSVLAETLISTVVIIFVAEYLPKSIVKGNPNFYYRAFAPLLFVFYILLYPIVWLTTVVSYVILRLFGCRMKRQAPAADFNRTDLESLIEGSTEVQHDEENEIKLFQNALDFADLRVRDCMVPRIDVEAVELSTSVEELTRRFVESKYSRIFVWEGSIDNIVGYVNSKSLFRQPADLRKVLMTAYFVPETMPLQALLEHFIKHRSYIAVVIDEFGGTAGIISLEDVLEQIFGEIEDEHDEQDMIEKQVDENEYVFSCRLEVKYLNERYGLGIEESREYDTLAGYIISHLDGIPSAGQSLTVDGLEIRVLRTTRSRIELARVRRL</sequence>
<dbReference type="GeneID" id="78341276"/>
<evidence type="ECO:0000256" key="4">
    <source>
        <dbReference type="ARBA" id="ARBA00022989"/>
    </source>
</evidence>
<keyword evidence="13" id="KW-1185">Reference proteome</keyword>
<dbReference type="InterPro" id="IPR046342">
    <property type="entry name" value="CBS_dom_sf"/>
</dbReference>
<dbReference type="PROSITE" id="PS51371">
    <property type="entry name" value="CBS"/>
    <property type="match status" value="1"/>
</dbReference>
<dbReference type="Proteomes" id="UP000318946">
    <property type="component" value="Chromosome"/>
</dbReference>
<dbReference type="AlphaFoldDB" id="A0A4Y1WSY5"/>
<dbReference type="KEGG" id="acou:A5CBH24_05590"/>
<keyword evidence="3" id="KW-0677">Repeat</keyword>
<evidence type="ECO:0000259" key="11">
    <source>
        <dbReference type="PROSITE" id="PS51846"/>
    </source>
</evidence>
<evidence type="ECO:0000259" key="10">
    <source>
        <dbReference type="PROSITE" id="PS51371"/>
    </source>
</evidence>
<dbReference type="Gene3D" id="3.10.580.10">
    <property type="entry name" value="CBS-domain"/>
    <property type="match status" value="1"/>
</dbReference>
<dbReference type="SMART" id="SM01091">
    <property type="entry name" value="CorC_HlyC"/>
    <property type="match status" value="1"/>
</dbReference>
<evidence type="ECO:0000256" key="8">
    <source>
        <dbReference type="PROSITE-ProRule" id="PRU01193"/>
    </source>
</evidence>
<feature type="transmembrane region" description="Helical" evidence="9">
    <location>
        <begin position="137"/>
        <end position="158"/>
    </location>
</feature>
<dbReference type="InterPro" id="IPR002550">
    <property type="entry name" value="CNNM"/>
</dbReference>
<evidence type="ECO:0000256" key="1">
    <source>
        <dbReference type="ARBA" id="ARBA00004141"/>
    </source>
</evidence>
<evidence type="ECO:0000256" key="5">
    <source>
        <dbReference type="ARBA" id="ARBA00023122"/>
    </source>
</evidence>
<dbReference type="FunFam" id="3.10.580.10:FF:000002">
    <property type="entry name" value="Magnesium/cobalt efflux protein CorC"/>
    <property type="match status" value="1"/>
</dbReference>
<dbReference type="GO" id="GO:0005886">
    <property type="term" value="C:plasma membrane"/>
    <property type="evidence" value="ECO:0007669"/>
    <property type="project" value="TreeGrafter"/>
</dbReference>
<organism evidence="12 13">
    <name type="scientific">Alistipes communis</name>
    <dbReference type="NCBI Taxonomy" id="2585118"/>
    <lineage>
        <taxon>Bacteria</taxon>
        <taxon>Pseudomonadati</taxon>
        <taxon>Bacteroidota</taxon>
        <taxon>Bacteroidia</taxon>
        <taxon>Bacteroidales</taxon>
        <taxon>Rikenellaceae</taxon>
        <taxon>Alistipes</taxon>
    </lineage>
</organism>
<feature type="domain" description="CNNM transmembrane" evidence="11">
    <location>
        <begin position="1"/>
        <end position="198"/>
    </location>
</feature>
<dbReference type="Pfam" id="PF03471">
    <property type="entry name" value="CorC_HlyC"/>
    <property type="match status" value="1"/>
</dbReference>
<evidence type="ECO:0000313" key="12">
    <source>
        <dbReference type="EMBL" id="BBL03246.1"/>
    </source>
</evidence>
<dbReference type="Pfam" id="PF01595">
    <property type="entry name" value="CNNM"/>
    <property type="match status" value="1"/>
</dbReference>
<dbReference type="PANTHER" id="PTHR22777">
    <property type="entry name" value="HEMOLYSIN-RELATED"/>
    <property type="match status" value="1"/>
</dbReference>
<dbReference type="InterPro" id="IPR016169">
    <property type="entry name" value="FAD-bd_PCMH_sub2"/>
</dbReference>
<dbReference type="InterPro" id="IPR000644">
    <property type="entry name" value="CBS_dom"/>
</dbReference>
<dbReference type="PANTHER" id="PTHR22777:SF17">
    <property type="entry name" value="UPF0053 PROTEIN SLL0260"/>
    <property type="match status" value="1"/>
</dbReference>
<evidence type="ECO:0000256" key="9">
    <source>
        <dbReference type="SAM" id="Phobius"/>
    </source>
</evidence>
<feature type="transmembrane region" description="Helical" evidence="9">
    <location>
        <begin position="6"/>
        <end position="27"/>
    </location>
</feature>
<comment type="subcellular location">
    <subcellularLocation>
        <location evidence="1">Membrane</location>
        <topology evidence="1">Multi-pass membrane protein</topology>
    </subcellularLocation>
</comment>
<feature type="transmembrane region" description="Helical" evidence="9">
    <location>
        <begin position="57"/>
        <end position="75"/>
    </location>
</feature>
<protein>
    <submittedName>
        <fullName evidence="12">Hemolysin</fullName>
    </submittedName>
</protein>
<dbReference type="InterPro" id="IPR036318">
    <property type="entry name" value="FAD-bd_PCMH-like_sf"/>
</dbReference>
<keyword evidence="2 8" id="KW-0812">Transmembrane</keyword>
<dbReference type="OrthoDB" id="9798188at2"/>